<dbReference type="EMBL" id="JACEFO010001617">
    <property type="protein sequence ID" value="KAF8730391.1"/>
    <property type="molecule type" value="Genomic_DNA"/>
</dbReference>
<gene>
    <name evidence="2" type="ORF">HU200_016966</name>
</gene>
<organism evidence="2 3">
    <name type="scientific">Digitaria exilis</name>
    <dbReference type="NCBI Taxonomy" id="1010633"/>
    <lineage>
        <taxon>Eukaryota</taxon>
        <taxon>Viridiplantae</taxon>
        <taxon>Streptophyta</taxon>
        <taxon>Embryophyta</taxon>
        <taxon>Tracheophyta</taxon>
        <taxon>Spermatophyta</taxon>
        <taxon>Magnoliopsida</taxon>
        <taxon>Liliopsida</taxon>
        <taxon>Poales</taxon>
        <taxon>Poaceae</taxon>
        <taxon>PACMAD clade</taxon>
        <taxon>Panicoideae</taxon>
        <taxon>Panicodae</taxon>
        <taxon>Paniceae</taxon>
        <taxon>Anthephorinae</taxon>
        <taxon>Digitaria</taxon>
    </lineage>
</organism>
<comment type="caution">
    <text evidence="2">The sequence shown here is derived from an EMBL/GenBank/DDBJ whole genome shotgun (WGS) entry which is preliminary data.</text>
</comment>
<dbReference type="PANTHER" id="PTHR31170">
    <property type="entry name" value="BNAC04G53230D PROTEIN"/>
    <property type="match status" value="1"/>
</dbReference>
<protein>
    <submittedName>
        <fullName evidence="2">Uncharacterized protein</fullName>
    </submittedName>
</protein>
<sequence>MLKKIDYHLSMSKRDRQRCGSCVILRIKQHIRDHDKRAYDPIIFSIGPYHHGSPGLQATEKNKWYYLDYILQCNSRSLEDYLSVIVSLEHRVRDSYTDEIKMEDSELFRMLLRDSCFLLVKICGKGLEPHAYKLDSSDKPFTGLENESDNESRKHECAKGSGSTEIEQADVNAAQGSRGQAEDGKWYYSCASHDLLLLENQIPFFVLREIYQIFVGQEETTITLAESTFRFVEGMMQYYPKPSLSDRPTKFHHLLHLCHMFFRPSQKQLKNSQRRRKSKWFGLFLPFDHRYLKVGNLVKENTQEISNEQRNILKSRKKAIRWRRAMHYYEAGIEFKRKEIDEDNPHSLLDISFSDGVLEIPQLPIDQNTGSLFRNFVALELTDPRFGNDFTAYVSFISQLICISSDVAMLSKRGIIVHEMRSDEDASGMLDDGGVLSKPSEPVDSVVAAQPLKQSMVGYSSACWKCRASLYNFAVTVCLIGVCKSGSRQ</sequence>
<keyword evidence="3" id="KW-1185">Reference proteome</keyword>
<dbReference type="Proteomes" id="UP000636709">
    <property type="component" value="Unassembled WGS sequence"/>
</dbReference>
<dbReference type="PANTHER" id="PTHR31170:SF18">
    <property type="entry name" value="(WILD MALAYSIAN BANANA) HYPOTHETICAL PROTEIN"/>
    <property type="match status" value="1"/>
</dbReference>
<dbReference type="Pfam" id="PF03140">
    <property type="entry name" value="DUF247"/>
    <property type="match status" value="1"/>
</dbReference>
<evidence type="ECO:0000313" key="2">
    <source>
        <dbReference type="EMBL" id="KAF8730391.1"/>
    </source>
</evidence>
<evidence type="ECO:0000313" key="3">
    <source>
        <dbReference type="Proteomes" id="UP000636709"/>
    </source>
</evidence>
<accession>A0A835F747</accession>
<dbReference type="AlphaFoldDB" id="A0A835F747"/>
<feature type="region of interest" description="Disordered" evidence="1">
    <location>
        <begin position="138"/>
        <end position="164"/>
    </location>
</feature>
<dbReference type="InterPro" id="IPR004158">
    <property type="entry name" value="DUF247_pln"/>
</dbReference>
<name>A0A835F747_9POAL</name>
<reference evidence="2" key="1">
    <citation type="submission" date="2020-07" db="EMBL/GenBank/DDBJ databases">
        <title>Genome sequence and genetic diversity analysis of an under-domesticated orphan crop, white fonio (Digitaria exilis).</title>
        <authorList>
            <person name="Bennetzen J.L."/>
            <person name="Chen S."/>
            <person name="Ma X."/>
            <person name="Wang X."/>
            <person name="Yssel A.E.J."/>
            <person name="Chaluvadi S.R."/>
            <person name="Johnson M."/>
            <person name="Gangashetty P."/>
            <person name="Hamidou F."/>
            <person name="Sanogo M.D."/>
            <person name="Zwaenepoel A."/>
            <person name="Wallace J."/>
            <person name="Van De Peer Y."/>
            <person name="Van Deynze A."/>
        </authorList>
    </citation>
    <scope>NUCLEOTIDE SEQUENCE</scope>
    <source>
        <tissue evidence="2">Leaves</tissue>
    </source>
</reference>
<proteinExistence type="predicted"/>
<evidence type="ECO:0000256" key="1">
    <source>
        <dbReference type="SAM" id="MobiDB-lite"/>
    </source>
</evidence>
<dbReference type="OrthoDB" id="672127at2759"/>